<dbReference type="InterPro" id="IPR001734">
    <property type="entry name" value="Na/solute_symporter"/>
</dbReference>
<comment type="subcellular location">
    <subcellularLocation>
        <location evidence="1">Cell membrane</location>
        <topology evidence="1">Multi-pass membrane protein</topology>
    </subcellularLocation>
</comment>
<organism evidence="14 15">
    <name type="scientific">Ectocarpus siliculosus</name>
    <name type="common">Brown alga</name>
    <name type="synonym">Conferva siliculosa</name>
    <dbReference type="NCBI Taxonomy" id="2880"/>
    <lineage>
        <taxon>Eukaryota</taxon>
        <taxon>Sar</taxon>
        <taxon>Stramenopiles</taxon>
        <taxon>Ochrophyta</taxon>
        <taxon>PX clade</taxon>
        <taxon>Phaeophyceae</taxon>
        <taxon>Ectocarpales</taxon>
        <taxon>Ectocarpaceae</taxon>
        <taxon>Ectocarpus</taxon>
    </lineage>
</organism>
<dbReference type="GO" id="GO:0046942">
    <property type="term" value="P:carboxylic acid transport"/>
    <property type="evidence" value="ECO:0007669"/>
    <property type="project" value="UniProtKB-ARBA"/>
</dbReference>
<keyword evidence="3" id="KW-0813">Transport</keyword>
<feature type="transmembrane region" description="Helical" evidence="13">
    <location>
        <begin position="132"/>
        <end position="151"/>
    </location>
</feature>
<feature type="transmembrane region" description="Helical" evidence="13">
    <location>
        <begin position="93"/>
        <end position="126"/>
    </location>
</feature>
<dbReference type="EMBL" id="FN649737">
    <property type="protein sequence ID" value="CBJ32657.1"/>
    <property type="molecule type" value="Genomic_DNA"/>
</dbReference>
<evidence type="ECO:0000313" key="14">
    <source>
        <dbReference type="EMBL" id="CBJ32657.1"/>
    </source>
</evidence>
<keyword evidence="5 13" id="KW-0812">Transmembrane</keyword>
<keyword evidence="8" id="KW-0915">Sodium</keyword>
<dbReference type="PANTHER" id="PTHR48086">
    <property type="entry name" value="SODIUM/PROLINE SYMPORTER-RELATED"/>
    <property type="match status" value="1"/>
</dbReference>
<dbReference type="Proteomes" id="UP000002630">
    <property type="component" value="Linkage Group LG12"/>
</dbReference>
<dbReference type="PROSITE" id="PS50283">
    <property type="entry name" value="NA_SOLUT_SYMP_3"/>
    <property type="match status" value="1"/>
</dbReference>
<evidence type="ECO:0000256" key="1">
    <source>
        <dbReference type="ARBA" id="ARBA00004651"/>
    </source>
</evidence>
<dbReference type="AlphaFoldDB" id="D7FZ40"/>
<dbReference type="InterPro" id="IPR018212">
    <property type="entry name" value="Na/solute_symporter_CS"/>
</dbReference>
<dbReference type="InterPro" id="IPR050277">
    <property type="entry name" value="Sodium:Solute_Symporter"/>
</dbReference>
<evidence type="ECO:0000256" key="4">
    <source>
        <dbReference type="ARBA" id="ARBA00022475"/>
    </source>
</evidence>
<keyword evidence="9" id="KW-0406">Ion transport</keyword>
<evidence type="ECO:0000256" key="3">
    <source>
        <dbReference type="ARBA" id="ARBA00022448"/>
    </source>
</evidence>
<evidence type="ECO:0000256" key="8">
    <source>
        <dbReference type="ARBA" id="ARBA00023053"/>
    </source>
</evidence>
<evidence type="ECO:0000256" key="7">
    <source>
        <dbReference type="ARBA" id="ARBA00022989"/>
    </source>
</evidence>
<dbReference type="InParanoid" id="D7FZ40"/>
<evidence type="ECO:0000313" key="15">
    <source>
        <dbReference type="Proteomes" id="UP000002630"/>
    </source>
</evidence>
<feature type="transmembrane region" description="Helical" evidence="13">
    <location>
        <begin position="259"/>
        <end position="278"/>
    </location>
</feature>
<dbReference type="eggNOG" id="KOG3761">
    <property type="taxonomic scope" value="Eukaryota"/>
</dbReference>
<dbReference type="GO" id="GO:0005886">
    <property type="term" value="C:plasma membrane"/>
    <property type="evidence" value="ECO:0007669"/>
    <property type="project" value="UniProtKB-SubCell"/>
</dbReference>
<dbReference type="OrthoDB" id="6132759at2759"/>
<evidence type="ECO:0000256" key="10">
    <source>
        <dbReference type="ARBA" id="ARBA00023136"/>
    </source>
</evidence>
<reference evidence="14 15" key="1">
    <citation type="journal article" date="2010" name="Nature">
        <title>The Ectocarpus genome and the independent evolution of multicellularity in brown algae.</title>
        <authorList>
            <person name="Cock J.M."/>
            <person name="Sterck L."/>
            <person name="Rouze P."/>
            <person name="Scornet D."/>
            <person name="Allen A.E."/>
            <person name="Amoutzias G."/>
            <person name="Anthouard V."/>
            <person name="Artiguenave F."/>
            <person name="Aury J.M."/>
            <person name="Badger J.H."/>
            <person name="Beszteri B."/>
            <person name="Billiau K."/>
            <person name="Bonnet E."/>
            <person name="Bothwell J.H."/>
            <person name="Bowler C."/>
            <person name="Boyen C."/>
            <person name="Brownlee C."/>
            <person name="Carrano C.J."/>
            <person name="Charrier B."/>
            <person name="Cho G.Y."/>
            <person name="Coelho S.M."/>
            <person name="Collen J."/>
            <person name="Corre E."/>
            <person name="Da Silva C."/>
            <person name="Delage L."/>
            <person name="Delaroque N."/>
            <person name="Dittami S.M."/>
            <person name="Doulbeau S."/>
            <person name="Elias M."/>
            <person name="Farnham G."/>
            <person name="Gachon C.M."/>
            <person name="Gschloessl B."/>
            <person name="Heesch S."/>
            <person name="Jabbari K."/>
            <person name="Jubin C."/>
            <person name="Kawai H."/>
            <person name="Kimura K."/>
            <person name="Kloareg B."/>
            <person name="Kupper F.C."/>
            <person name="Lang D."/>
            <person name="Le Bail A."/>
            <person name="Leblanc C."/>
            <person name="Lerouge P."/>
            <person name="Lohr M."/>
            <person name="Lopez P.J."/>
            <person name="Martens C."/>
            <person name="Maumus F."/>
            <person name="Michel G."/>
            <person name="Miranda-Saavedra D."/>
            <person name="Morales J."/>
            <person name="Moreau H."/>
            <person name="Motomura T."/>
            <person name="Nagasato C."/>
            <person name="Napoli C.A."/>
            <person name="Nelson D.R."/>
            <person name="Nyvall-Collen P."/>
            <person name="Peters A.F."/>
            <person name="Pommier C."/>
            <person name="Potin P."/>
            <person name="Poulain J."/>
            <person name="Quesneville H."/>
            <person name="Read B."/>
            <person name="Rensing S.A."/>
            <person name="Ritter A."/>
            <person name="Rousvoal S."/>
            <person name="Samanta M."/>
            <person name="Samson G."/>
            <person name="Schroeder D.C."/>
            <person name="Segurens B."/>
            <person name="Strittmatter M."/>
            <person name="Tonon T."/>
            <person name="Tregear J.W."/>
            <person name="Valentin K."/>
            <person name="von Dassow P."/>
            <person name="Yamagishi T."/>
            <person name="Van de Peer Y."/>
            <person name="Wincker P."/>
        </authorList>
    </citation>
    <scope>NUCLEOTIDE SEQUENCE [LARGE SCALE GENOMIC DNA]</scope>
    <source>
        <strain evidence="15">Ec32 / CCAP1310/4</strain>
    </source>
</reference>
<dbReference type="Gene3D" id="1.20.1730.10">
    <property type="entry name" value="Sodium/glucose cotransporter"/>
    <property type="match status" value="1"/>
</dbReference>
<evidence type="ECO:0000256" key="6">
    <source>
        <dbReference type="ARBA" id="ARBA00022847"/>
    </source>
</evidence>
<dbReference type="InterPro" id="IPR038377">
    <property type="entry name" value="Na/Glc_symporter_sf"/>
</dbReference>
<dbReference type="Pfam" id="PF00474">
    <property type="entry name" value="SSF"/>
    <property type="match status" value="1"/>
</dbReference>
<evidence type="ECO:0000256" key="9">
    <source>
        <dbReference type="ARBA" id="ARBA00023065"/>
    </source>
</evidence>
<evidence type="ECO:0000256" key="5">
    <source>
        <dbReference type="ARBA" id="ARBA00022692"/>
    </source>
</evidence>
<feature type="transmembrane region" description="Helical" evidence="13">
    <location>
        <begin position="363"/>
        <end position="392"/>
    </location>
</feature>
<dbReference type="PANTHER" id="PTHR48086:SF3">
    <property type="entry name" value="SODIUM_PROLINE SYMPORTER"/>
    <property type="match status" value="1"/>
</dbReference>
<feature type="transmembrane region" description="Helical" evidence="13">
    <location>
        <begin position="158"/>
        <end position="176"/>
    </location>
</feature>
<feature type="transmembrane region" description="Helical" evidence="13">
    <location>
        <begin position="412"/>
        <end position="434"/>
    </location>
</feature>
<proteinExistence type="inferred from homology"/>
<keyword evidence="6" id="KW-0769">Symport</keyword>
<name>D7FZ40_ECTSI</name>
<dbReference type="STRING" id="2880.D7FZ40"/>
<keyword evidence="4" id="KW-1003">Cell membrane</keyword>
<evidence type="ECO:0000256" key="11">
    <source>
        <dbReference type="ARBA" id="ARBA00023201"/>
    </source>
</evidence>
<dbReference type="GO" id="GO:0006814">
    <property type="term" value="P:sodium ion transport"/>
    <property type="evidence" value="ECO:0007669"/>
    <property type="project" value="UniProtKB-KW"/>
</dbReference>
<protein>
    <submittedName>
        <fullName evidence="14">Solute:Sodium symporter family</fullName>
    </submittedName>
</protein>
<keyword evidence="10 13" id="KW-0472">Membrane</keyword>
<keyword evidence="15" id="KW-1185">Reference proteome</keyword>
<evidence type="ECO:0000256" key="13">
    <source>
        <dbReference type="SAM" id="Phobius"/>
    </source>
</evidence>
<dbReference type="GO" id="GO:0015293">
    <property type="term" value="F:symporter activity"/>
    <property type="evidence" value="ECO:0007669"/>
    <property type="project" value="UniProtKB-KW"/>
</dbReference>
<dbReference type="PROSITE" id="PS00456">
    <property type="entry name" value="NA_SOLUT_SYMP_1"/>
    <property type="match status" value="1"/>
</dbReference>
<dbReference type="EMBL" id="FN648546">
    <property type="protein sequence ID" value="CBJ32657.1"/>
    <property type="molecule type" value="Genomic_DNA"/>
</dbReference>
<keyword evidence="11" id="KW-0739">Sodium transport</keyword>
<gene>
    <name evidence="14" type="ORF">Esi_0353_0031</name>
</gene>
<accession>D7FZ40</accession>
<comment type="similarity">
    <text evidence="2 12">Belongs to the sodium:solute symporter (SSF) (TC 2.A.21) family.</text>
</comment>
<sequence>MDGTGSTQVENFFVGGRSLPLFVIALTLASQSIDSNATLGNADLAYKFHYWDGAVLPMGLGLSLVINGLFIARHINEAQCLTLPDFYGKAWGPAVEVLVSLLTCISFICLLAGNLVGLSIIIRFLFGGELATSVFIAGIVTMIYTGAGGLLSVAYTDVAQASLGLLGLLTTSAWMLSNRSPDHPSPSIGFPGYLYPDDATCEAYEGVPAVYTEGACMYNEDVWGAGGVDNGAYPFGDKDVFNDGMMGIDAYNPFPNAILFNWATIFVLGFGNLAALDFQARCMAAKSPKIATMGNFIAAGLTFIVGITFSFMGGYTRLNYGPDSQFASFTVDTCSKFLDLPTCAAWEPDSTAFLKLTTTQLPTFLGCWVLIGICAASMSTSDGAILAISTVLSHNIARKAIPGGDRFSDVKLLTIVRVSIIPVTLIACIVASTYNETGYLLIVAFDIVLAGCIAPLFAAIYFKKSVYRITVLGCRCRR</sequence>
<feature type="transmembrane region" description="Helical" evidence="13">
    <location>
        <begin position="12"/>
        <end position="33"/>
    </location>
</feature>
<feature type="transmembrane region" description="Helical" evidence="13">
    <location>
        <begin position="290"/>
        <end position="312"/>
    </location>
</feature>
<evidence type="ECO:0000256" key="2">
    <source>
        <dbReference type="ARBA" id="ARBA00006434"/>
    </source>
</evidence>
<evidence type="ECO:0000256" key="12">
    <source>
        <dbReference type="RuleBase" id="RU362091"/>
    </source>
</evidence>
<keyword evidence="7 13" id="KW-1133">Transmembrane helix</keyword>
<feature type="transmembrane region" description="Helical" evidence="13">
    <location>
        <begin position="440"/>
        <end position="462"/>
    </location>
</feature>
<dbReference type="OMA" id="MRATTWI"/>
<feature type="transmembrane region" description="Helical" evidence="13">
    <location>
        <begin position="53"/>
        <end position="72"/>
    </location>
</feature>